<gene>
    <name evidence="7" type="ORF">GCM10007895_30890</name>
</gene>
<dbReference type="InterPro" id="IPR029055">
    <property type="entry name" value="Ntn_hydrolases_N"/>
</dbReference>
<evidence type="ECO:0000256" key="4">
    <source>
        <dbReference type="ARBA" id="ARBA00038735"/>
    </source>
</evidence>
<dbReference type="Gene3D" id="1.10.439.10">
    <property type="entry name" value="Penicillin Amidohydrolase, domain 1"/>
    <property type="match status" value="1"/>
</dbReference>
<dbReference type="SUPFAM" id="SSF56235">
    <property type="entry name" value="N-terminal nucleophile aminohydrolases (Ntn hydrolases)"/>
    <property type="match status" value="1"/>
</dbReference>
<reference evidence="7" key="1">
    <citation type="journal article" date="2014" name="Int. J. Syst. Evol. Microbiol.">
        <title>Complete genome sequence of Corynebacterium casei LMG S-19264T (=DSM 44701T), isolated from a smear-ripened cheese.</title>
        <authorList>
            <consortium name="US DOE Joint Genome Institute (JGI-PGF)"/>
            <person name="Walter F."/>
            <person name="Albersmeier A."/>
            <person name="Kalinowski J."/>
            <person name="Ruckert C."/>
        </authorList>
    </citation>
    <scope>NUCLEOTIDE SEQUENCE</scope>
    <source>
        <strain evidence="7">NBRC 101628</strain>
    </source>
</reference>
<sequence length="783" mass="85666">MTQSSWWKRLLLSLVAVIVVALLAIWWVLSASKGQLDGELAVGVSAPVNIGFDAAKRPYVQSESLADALTAQGYLHASERLWQMELVRSAGRGELAVLFGRDMLDSDKSLWRMGVPQLGQRLYHGASDNMKALVEAYVLGVNAAIEQQSMPSPELMLLGAEVRPWQAQDVFAVGALIAFQSANNHSNELLRLKLSQKLTDNQMRLFTEDGSDIGHFPFIIADDLSELSETLASVDPDWNPKMPRVKFGSNGWVVAPEKSQSGFPLFAFDSHDQLGLPNLFYEVHLFIGDDAQIRGWSVPGLPGVINGYNQSIAWGFTNIGDTQDLYVETESSDQAHHYLHDGEYLAAVAERVELKVKGGESEPFTIYHTPNGPLISESPAISFSWTLHQLTDEMLANYGLEALLKLNQATNWDEFNQAIDKHAGPTLNATYADVHGNIGFRTAGILPVRGSGEGLAPLDGALSKNAWQGLVPATEMPRLLNPESGYIAAANARVNPKDFGVLVSADNAAPYRIERLQQVLSAAPKLTLGDMQGLQMDWYDGQAAKVLPSMLAKLNGASLSPQQTQAVELLQAWLSRPMATSDSAPALIFQHWYLSLANTMFNPVLGDELYTRVLKRSYVLSFAVDQALLEAPAAKAWDFDWPKLLSESLHHSLEQLAGELGPELVAWRLDDKQGVKLYHELGKAVPALDPVFNSERYPWGGTPAAVGRANYKYHTPFEVSHGATVRVVAEMSPQVRAKAVIPGGQSGHPLSDHYRDQFAAWLAGDLIDISAEPVPAQLTLTPN</sequence>
<evidence type="ECO:0000256" key="3">
    <source>
        <dbReference type="ARBA" id="ARBA00023145"/>
    </source>
</evidence>
<dbReference type="GO" id="GO:0016811">
    <property type="term" value="F:hydrolase activity, acting on carbon-nitrogen (but not peptide) bonds, in linear amides"/>
    <property type="evidence" value="ECO:0007669"/>
    <property type="project" value="InterPro"/>
</dbReference>
<reference evidence="7" key="2">
    <citation type="submission" date="2023-01" db="EMBL/GenBank/DDBJ databases">
        <title>Draft genome sequence of Paraferrimonas sedimenticola strain NBRC 101628.</title>
        <authorList>
            <person name="Sun Q."/>
            <person name="Mori K."/>
        </authorList>
    </citation>
    <scope>NUCLEOTIDE SEQUENCE</scope>
    <source>
        <strain evidence="7">NBRC 101628</strain>
    </source>
</reference>
<keyword evidence="6" id="KW-0106">Calcium</keyword>
<accession>A0AA37W2G8</accession>
<evidence type="ECO:0000256" key="6">
    <source>
        <dbReference type="PIRSR" id="PIRSR001227-2"/>
    </source>
</evidence>
<dbReference type="Pfam" id="PF01804">
    <property type="entry name" value="Penicil_amidase"/>
    <property type="match status" value="1"/>
</dbReference>
<proteinExistence type="inferred from homology"/>
<keyword evidence="3" id="KW-0865">Zymogen</keyword>
<name>A0AA37W2G8_9GAMM</name>
<feature type="binding site" evidence="6">
    <location>
        <position position="324"/>
    </location>
    <ligand>
        <name>Ca(2+)</name>
        <dbReference type="ChEBI" id="CHEBI:29108"/>
    </ligand>
</feature>
<feature type="binding site" evidence="6">
    <location>
        <position position="188"/>
    </location>
    <ligand>
        <name>Ca(2+)</name>
        <dbReference type="ChEBI" id="CHEBI:29108"/>
    </ligand>
</feature>
<keyword evidence="6" id="KW-0479">Metal-binding</keyword>
<evidence type="ECO:0000313" key="7">
    <source>
        <dbReference type="EMBL" id="GLP97782.1"/>
    </source>
</evidence>
<dbReference type="Gene3D" id="1.10.1400.10">
    <property type="match status" value="1"/>
</dbReference>
<dbReference type="PIRSF" id="PIRSF001227">
    <property type="entry name" value="Pen_acylase"/>
    <property type="match status" value="1"/>
</dbReference>
<dbReference type="AlphaFoldDB" id="A0AA37W2G8"/>
<dbReference type="InterPro" id="IPR023343">
    <property type="entry name" value="Penicillin_amidase_dom1"/>
</dbReference>
<comment type="subunit">
    <text evidence="4">Heterodimer of an alpha subunit and a beta subunit processed from the same precursor.</text>
</comment>
<feature type="active site" description="Nucleophile" evidence="5">
    <location>
        <position position="249"/>
    </location>
</feature>
<dbReference type="Gene3D" id="3.60.20.10">
    <property type="entry name" value="Glutamine Phosphoribosylpyrophosphate, subunit 1, domain 1"/>
    <property type="match status" value="1"/>
</dbReference>
<dbReference type="InterPro" id="IPR043147">
    <property type="entry name" value="Penicillin_amidase_A-knob"/>
</dbReference>
<dbReference type="CDD" id="cd03747">
    <property type="entry name" value="Ntn_PGA_like"/>
    <property type="match status" value="1"/>
</dbReference>
<dbReference type="GO" id="GO:0017000">
    <property type="term" value="P:antibiotic biosynthetic process"/>
    <property type="evidence" value="ECO:0007669"/>
    <property type="project" value="InterPro"/>
</dbReference>
<comment type="cofactor">
    <cofactor evidence="6">
        <name>Ca(2+)</name>
        <dbReference type="ChEBI" id="CHEBI:29108"/>
    </cofactor>
    <text evidence="6">Binds 1 Ca(2+) ion per dimer.</text>
</comment>
<dbReference type="InterPro" id="IPR002692">
    <property type="entry name" value="S45"/>
</dbReference>
<keyword evidence="8" id="KW-1185">Reference proteome</keyword>
<dbReference type="InterPro" id="IPR014395">
    <property type="entry name" value="Pen/GL7ACA/AHL_acylase"/>
</dbReference>
<dbReference type="RefSeq" id="WP_095507098.1">
    <property type="nucleotide sequence ID" value="NZ_BSNC01000011.1"/>
</dbReference>
<dbReference type="Proteomes" id="UP001161422">
    <property type="component" value="Unassembled WGS sequence"/>
</dbReference>
<comment type="similarity">
    <text evidence="1">Belongs to the peptidase S45 family.</text>
</comment>
<evidence type="ECO:0000313" key="8">
    <source>
        <dbReference type="Proteomes" id="UP001161422"/>
    </source>
</evidence>
<organism evidence="7 8">
    <name type="scientific">Paraferrimonas sedimenticola</name>
    <dbReference type="NCBI Taxonomy" id="375674"/>
    <lineage>
        <taxon>Bacteria</taxon>
        <taxon>Pseudomonadati</taxon>
        <taxon>Pseudomonadota</taxon>
        <taxon>Gammaproteobacteria</taxon>
        <taxon>Alteromonadales</taxon>
        <taxon>Ferrimonadaceae</taxon>
        <taxon>Paraferrimonas</taxon>
    </lineage>
</organism>
<evidence type="ECO:0000256" key="5">
    <source>
        <dbReference type="PIRSR" id="PIRSR001227-1"/>
    </source>
</evidence>
<dbReference type="PANTHER" id="PTHR34218">
    <property type="entry name" value="PEPTIDASE S45 PENICILLIN AMIDASE"/>
    <property type="match status" value="1"/>
</dbReference>
<evidence type="ECO:0000256" key="2">
    <source>
        <dbReference type="ARBA" id="ARBA00022801"/>
    </source>
</evidence>
<feature type="binding site" evidence="6">
    <location>
        <position position="321"/>
    </location>
    <ligand>
        <name>Ca(2+)</name>
        <dbReference type="ChEBI" id="CHEBI:29108"/>
    </ligand>
</feature>
<comment type="caution">
    <text evidence="7">The sequence shown here is derived from an EMBL/GenBank/DDBJ whole genome shotgun (WGS) entry which is preliminary data.</text>
</comment>
<dbReference type="InterPro" id="IPR043146">
    <property type="entry name" value="Penicillin_amidase_N_B-knob"/>
</dbReference>
<evidence type="ECO:0000256" key="1">
    <source>
        <dbReference type="ARBA" id="ARBA00006586"/>
    </source>
</evidence>
<dbReference type="Gene3D" id="2.30.120.10">
    <property type="match status" value="1"/>
</dbReference>
<dbReference type="PANTHER" id="PTHR34218:SF4">
    <property type="entry name" value="ACYL-HOMOSERINE LACTONE ACYLASE QUIP"/>
    <property type="match status" value="1"/>
</dbReference>
<dbReference type="GO" id="GO:0046872">
    <property type="term" value="F:metal ion binding"/>
    <property type="evidence" value="ECO:0007669"/>
    <property type="project" value="UniProtKB-KW"/>
</dbReference>
<dbReference type="EMBL" id="BSNC01000011">
    <property type="protein sequence ID" value="GLP97782.1"/>
    <property type="molecule type" value="Genomic_DNA"/>
</dbReference>
<protein>
    <submittedName>
        <fullName evidence="7">Penicillin acylase</fullName>
    </submittedName>
</protein>
<keyword evidence="2" id="KW-0378">Hydrolase</keyword>